<keyword evidence="1" id="KW-0812">Transmembrane</keyword>
<sequence>MTAPASNGAAFGDPATVDAAHKAIRADNSIQFDLPWRQADVQPPPKWLQELFAALGRFVEWVGDGWTVLLWLTGAAAVIAILFILYAPAREWLARWRGREVKEAPRWAPDKAVARALLDEADQLAAQGHYAEAVRLILHRSIEDIEKWRGDPLRPSLTSRDIARFDGLPDTARGIFGRIVADVERSLFGGAALAQADWTRARSDYAGFALGHSGSGR</sequence>
<feature type="transmembrane region" description="Helical" evidence="1">
    <location>
        <begin position="68"/>
        <end position="89"/>
    </location>
</feature>
<dbReference type="Proteomes" id="UP001139451">
    <property type="component" value="Unassembled WGS sequence"/>
</dbReference>
<organism evidence="2 3">
    <name type="scientific">Sphingomonas tagetis</name>
    <dbReference type="NCBI Taxonomy" id="2949092"/>
    <lineage>
        <taxon>Bacteria</taxon>
        <taxon>Pseudomonadati</taxon>
        <taxon>Pseudomonadota</taxon>
        <taxon>Alphaproteobacteria</taxon>
        <taxon>Sphingomonadales</taxon>
        <taxon>Sphingomonadaceae</taxon>
        <taxon>Sphingomonas</taxon>
    </lineage>
</organism>
<accession>A0A9X2KMM3</accession>
<dbReference type="AlphaFoldDB" id="A0A9X2KMM3"/>
<name>A0A9X2KMM3_9SPHN</name>
<dbReference type="EMBL" id="JAMLDX010000013">
    <property type="protein sequence ID" value="MCP3731950.1"/>
    <property type="molecule type" value="Genomic_DNA"/>
</dbReference>
<evidence type="ECO:0000256" key="1">
    <source>
        <dbReference type="SAM" id="Phobius"/>
    </source>
</evidence>
<comment type="caution">
    <text evidence="2">The sequence shown here is derived from an EMBL/GenBank/DDBJ whole genome shotgun (WGS) entry which is preliminary data.</text>
</comment>
<keyword evidence="1" id="KW-1133">Transmembrane helix</keyword>
<reference evidence="2" key="1">
    <citation type="submission" date="2022-05" db="EMBL/GenBank/DDBJ databases">
        <title>Sphingomonas sp. strain MG17 Genome sequencing and assembly.</title>
        <authorList>
            <person name="Kim I."/>
        </authorList>
    </citation>
    <scope>NUCLEOTIDE SEQUENCE</scope>
    <source>
        <strain evidence="2">MG17</strain>
    </source>
</reference>
<evidence type="ECO:0000313" key="2">
    <source>
        <dbReference type="EMBL" id="MCP3731950.1"/>
    </source>
</evidence>
<protein>
    <recommendedName>
        <fullName evidence="4">DUF4129 domain-containing protein</fullName>
    </recommendedName>
</protein>
<proteinExistence type="predicted"/>
<keyword evidence="1" id="KW-0472">Membrane</keyword>
<keyword evidence="3" id="KW-1185">Reference proteome</keyword>
<evidence type="ECO:0000313" key="3">
    <source>
        <dbReference type="Proteomes" id="UP001139451"/>
    </source>
</evidence>
<evidence type="ECO:0008006" key="4">
    <source>
        <dbReference type="Google" id="ProtNLM"/>
    </source>
</evidence>
<dbReference type="RefSeq" id="WP_254294958.1">
    <property type="nucleotide sequence ID" value="NZ_JAMLDX010000013.1"/>
</dbReference>
<gene>
    <name evidence="2" type="ORF">M9978_16110</name>
</gene>